<proteinExistence type="predicted"/>
<dbReference type="EMBL" id="BMFS01000001">
    <property type="protein sequence ID" value="GGG89584.1"/>
    <property type="molecule type" value="Genomic_DNA"/>
</dbReference>
<protein>
    <submittedName>
        <fullName evidence="2">Uncharacterized protein</fullName>
    </submittedName>
</protein>
<evidence type="ECO:0000313" key="2">
    <source>
        <dbReference type="EMBL" id="GGG89584.1"/>
    </source>
</evidence>
<sequence>MAAMLALVCLTPPTLMLAPPSGGTVLAIFAPGTSPTGALMAATSAGARAAEPLGGGMLIRADMPEGVPQASAAAALRARGAIFVFAPLSGWACRPGLSAPRESRP</sequence>
<keyword evidence="1" id="KW-0732">Signal</keyword>
<name>A0ABQ1XC34_9PROT</name>
<feature type="signal peptide" evidence="1">
    <location>
        <begin position="1"/>
        <end position="17"/>
    </location>
</feature>
<keyword evidence="3" id="KW-1185">Reference proteome</keyword>
<evidence type="ECO:0000313" key="3">
    <source>
        <dbReference type="Proteomes" id="UP000648722"/>
    </source>
</evidence>
<gene>
    <name evidence="2" type="ORF">GCM10007420_00780</name>
</gene>
<organism evidence="2 3">
    <name type="scientific">Glycocaulis albus</name>
    <dbReference type="NCBI Taxonomy" id="1382801"/>
    <lineage>
        <taxon>Bacteria</taxon>
        <taxon>Pseudomonadati</taxon>
        <taxon>Pseudomonadota</taxon>
        <taxon>Alphaproteobacteria</taxon>
        <taxon>Maricaulales</taxon>
        <taxon>Maricaulaceae</taxon>
        <taxon>Glycocaulis</taxon>
    </lineage>
</organism>
<feature type="chain" id="PRO_5047164682" evidence="1">
    <location>
        <begin position="18"/>
        <end position="105"/>
    </location>
</feature>
<evidence type="ECO:0000256" key="1">
    <source>
        <dbReference type="SAM" id="SignalP"/>
    </source>
</evidence>
<accession>A0ABQ1XC34</accession>
<dbReference type="Proteomes" id="UP000648722">
    <property type="component" value="Unassembled WGS sequence"/>
</dbReference>
<reference evidence="3" key="1">
    <citation type="journal article" date="2019" name="Int. J. Syst. Evol. Microbiol.">
        <title>The Global Catalogue of Microorganisms (GCM) 10K type strain sequencing project: providing services to taxonomists for standard genome sequencing and annotation.</title>
        <authorList>
            <consortium name="The Broad Institute Genomics Platform"/>
            <consortium name="The Broad Institute Genome Sequencing Center for Infectious Disease"/>
            <person name="Wu L."/>
            <person name="Ma J."/>
        </authorList>
    </citation>
    <scope>NUCLEOTIDE SEQUENCE [LARGE SCALE GENOMIC DNA]</scope>
    <source>
        <strain evidence="3">CGMCC 1.12766</strain>
    </source>
</reference>
<comment type="caution">
    <text evidence="2">The sequence shown here is derived from an EMBL/GenBank/DDBJ whole genome shotgun (WGS) entry which is preliminary data.</text>
</comment>